<reference evidence="1" key="2">
    <citation type="submission" date="2020-11" db="EMBL/GenBank/DDBJ databases">
        <authorList>
            <person name="McCartney M.A."/>
            <person name="Auch B."/>
            <person name="Kono T."/>
            <person name="Mallez S."/>
            <person name="Becker A."/>
            <person name="Gohl D.M."/>
            <person name="Silverstein K.A.T."/>
            <person name="Koren S."/>
            <person name="Bechman K.B."/>
            <person name="Herman A."/>
            <person name="Abrahante J.E."/>
            <person name="Garbe J."/>
        </authorList>
    </citation>
    <scope>NUCLEOTIDE SEQUENCE</scope>
    <source>
        <strain evidence="1">Duluth1</strain>
        <tissue evidence="1">Whole animal</tissue>
    </source>
</reference>
<proteinExistence type="predicted"/>
<comment type="caution">
    <text evidence="1">The sequence shown here is derived from an EMBL/GenBank/DDBJ whole genome shotgun (WGS) entry which is preliminary data.</text>
</comment>
<evidence type="ECO:0000313" key="1">
    <source>
        <dbReference type="EMBL" id="KAH3704485.1"/>
    </source>
</evidence>
<dbReference type="AlphaFoldDB" id="A0A9D3YSR8"/>
<keyword evidence="2" id="KW-1185">Reference proteome</keyword>
<dbReference type="Proteomes" id="UP000828390">
    <property type="component" value="Unassembled WGS sequence"/>
</dbReference>
<name>A0A9D3YSR8_DREPO</name>
<protein>
    <submittedName>
        <fullName evidence="1">Uncharacterized protein</fullName>
    </submittedName>
</protein>
<reference evidence="1" key="1">
    <citation type="journal article" date="2019" name="bioRxiv">
        <title>The Genome of the Zebra Mussel, Dreissena polymorpha: A Resource for Invasive Species Research.</title>
        <authorList>
            <person name="McCartney M.A."/>
            <person name="Auch B."/>
            <person name="Kono T."/>
            <person name="Mallez S."/>
            <person name="Zhang Y."/>
            <person name="Obille A."/>
            <person name="Becker A."/>
            <person name="Abrahante J.E."/>
            <person name="Garbe J."/>
            <person name="Badalamenti J.P."/>
            <person name="Herman A."/>
            <person name="Mangelson H."/>
            <person name="Liachko I."/>
            <person name="Sullivan S."/>
            <person name="Sone E.D."/>
            <person name="Koren S."/>
            <person name="Silverstein K.A.T."/>
            <person name="Beckman K.B."/>
            <person name="Gohl D.M."/>
        </authorList>
    </citation>
    <scope>NUCLEOTIDE SEQUENCE</scope>
    <source>
        <strain evidence="1">Duluth1</strain>
        <tissue evidence="1">Whole animal</tissue>
    </source>
</reference>
<accession>A0A9D3YSR8</accession>
<dbReference type="EMBL" id="JAIWYP010000015">
    <property type="protein sequence ID" value="KAH3704485.1"/>
    <property type="molecule type" value="Genomic_DNA"/>
</dbReference>
<organism evidence="1 2">
    <name type="scientific">Dreissena polymorpha</name>
    <name type="common">Zebra mussel</name>
    <name type="synonym">Mytilus polymorpha</name>
    <dbReference type="NCBI Taxonomy" id="45954"/>
    <lineage>
        <taxon>Eukaryota</taxon>
        <taxon>Metazoa</taxon>
        <taxon>Spiralia</taxon>
        <taxon>Lophotrochozoa</taxon>
        <taxon>Mollusca</taxon>
        <taxon>Bivalvia</taxon>
        <taxon>Autobranchia</taxon>
        <taxon>Heteroconchia</taxon>
        <taxon>Euheterodonta</taxon>
        <taxon>Imparidentia</taxon>
        <taxon>Neoheterodontei</taxon>
        <taxon>Myida</taxon>
        <taxon>Dreissenoidea</taxon>
        <taxon>Dreissenidae</taxon>
        <taxon>Dreissena</taxon>
    </lineage>
</organism>
<evidence type="ECO:0000313" key="2">
    <source>
        <dbReference type="Proteomes" id="UP000828390"/>
    </source>
</evidence>
<sequence length="111" mass="12643">MWAIENQKSDYAKEVLSEVANKFHTGNKHIRIADTPEDEWETVRQYEQNPLASYSDGESRIDRADSKALKKKKAMQAKLKKNQAVMYGHSDAVRQLLDGQIGTRPAPYPLP</sequence>
<gene>
    <name evidence="1" type="ORF">DPMN_079541</name>
</gene>